<dbReference type="PANTHER" id="PTHR33495">
    <property type="entry name" value="ANTI-SIGMA FACTOR ANTAGONIST TM_1081-RELATED-RELATED"/>
    <property type="match status" value="1"/>
</dbReference>
<dbReference type="GO" id="GO:0043856">
    <property type="term" value="F:anti-sigma factor antagonist activity"/>
    <property type="evidence" value="ECO:0007669"/>
    <property type="project" value="InterPro"/>
</dbReference>
<dbReference type="Pfam" id="PF13466">
    <property type="entry name" value="STAS_2"/>
    <property type="match status" value="1"/>
</dbReference>
<dbReference type="InterPro" id="IPR036513">
    <property type="entry name" value="STAS_dom_sf"/>
</dbReference>
<dbReference type="Proteomes" id="UP000267408">
    <property type="component" value="Unassembled WGS sequence"/>
</dbReference>
<reference evidence="5 6" key="1">
    <citation type="submission" date="2018-11" db="EMBL/GenBank/DDBJ databases">
        <title>Sequencing the genomes of 1000 actinobacteria strains.</title>
        <authorList>
            <person name="Klenk H.-P."/>
        </authorList>
    </citation>
    <scope>NUCLEOTIDE SEQUENCE [LARGE SCALE GENOMIC DNA]</scope>
    <source>
        <strain evidence="5 6">DSM 44780</strain>
    </source>
</reference>
<dbReference type="NCBIfam" id="TIGR00377">
    <property type="entry name" value="ant_ant_sig"/>
    <property type="match status" value="1"/>
</dbReference>
<organism evidence="5 6">
    <name type="scientific">Kitasatospora cineracea</name>
    <dbReference type="NCBI Taxonomy" id="88074"/>
    <lineage>
        <taxon>Bacteria</taxon>
        <taxon>Bacillati</taxon>
        <taxon>Actinomycetota</taxon>
        <taxon>Actinomycetes</taxon>
        <taxon>Kitasatosporales</taxon>
        <taxon>Streptomycetaceae</taxon>
        <taxon>Kitasatospora</taxon>
    </lineage>
</organism>
<evidence type="ECO:0000313" key="6">
    <source>
        <dbReference type="Proteomes" id="UP000267408"/>
    </source>
</evidence>
<accession>A0A8G1XF91</accession>
<sequence length="115" mass="12261">MRRKTVTGLRVTHRPGPDGSRVVEVTGEADLDTAPELARALREALGGRPAPRTLVVDCSRLGFCSSSGLNELIKARRAAIEAGIAFRLGAPSGQVVRLLEVTGTDGVFEVVEPRR</sequence>
<comment type="caution">
    <text evidence="5">The sequence shown here is derived from an EMBL/GenBank/DDBJ whole genome shotgun (WGS) entry which is preliminary data.</text>
</comment>
<proteinExistence type="inferred from homology"/>
<evidence type="ECO:0000256" key="1">
    <source>
        <dbReference type="ARBA" id="ARBA00009013"/>
    </source>
</evidence>
<protein>
    <recommendedName>
        <fullName evidence="2">Anti-sigma factor antagonist</fullName>
    </recommendedName>
</protein>
<feature type="domain" description="STAS" evidence="4">
    <location>
        <begin position="18"/>
        <end position="115"/>
    </location>
</feature>
<dbReference type="InterPro" id="IPR003658">
    <property type="entry name" value="Anti-sigma_ant"/>
</dbReference>
<evidence type="ECO:0000259" key="4">
    <source>
        <dbReference type="PROSITE" id="PS50801"/>
    </source>
</evidence>
<dbReference type="EMBL" id="RJVJ01000001">
    <property type="protein sequence ID" value="ROR46116.1"/>
    <property type="molecule type" value="Genomic_DNA"/>
</dbReference>
<dbReference type="PROSITE" id="PS50801">
    <property type="entry name" value="STAS"/>
    <property type="match status" value="1"/>
</dbReference>
<evidence type="ECO:0000256" key="3">
    <source>
        <dbReference type="SAM" id="MobiDB-lite"/>
    </source>
</evidence>
<dbReference type="RefSeq" id="WP_162870076.1">
    <property type="nucleotide sequence ID" value="NZ_RJVJ01000001.1"/>
</dbReference>
<feature type="region of interest" description="Disordered" evidence="3">
    <location>
        <begin position="1"/>
        <end position="22"/>
    </location>
</feature>
<dbReference type="SUPFAM" id="SSF52091">
    <property type="entry name" value="SpoIIaa-like"/>
    <property type="match status" value="1"/>
</dbReference>
<gene>
    <name evidence="5" type="ORF">EDD39_4376</name>
</gene>
<evidence type="ECO:0000313" key="5">
    <source>
        <dbReference type="EMBL" id="ROR46116.1"/>
    </source>
</evidence>
<name>A0A8G1XF91_9ACTN</name>
<dbReference type="CDD" id="cd07043">
    <property type="entry name" value="STAS_anti-anti-sigma_factors"/>
    <property type="match status" value="1"/>
</dbReference>
<evidence type="ECO:0000256" key="2">
    <source>
        <dbReference type="RuleBase" id="RU003749"/>
    </source>
</evidence>
<comment type="similarity">
    <text evidence="1 2">Belongs to the anti-sigma-factor antagonist family.</text>
</comment>
<dbReference type="InterPro" id="IPR002645">
    <property type="entry name" value="STAS_dom"/>
</dbReference>
<dbReference type="PANTHER" id="PTHR33495:SF2">
    <property type="entry name" value="ANTI-SIGMA FACTOR ANTAGONIST TM_1081-RELATED"/>
    <property type="match status" value="1"/>
</dbReference>
<dbReference type="Gene3D" id="3.30.750.24">
    <property type="entry name" value="STAS domain"/>
    <property type="match status" value="1"/>
</dbReference>
<dbReference type="AlphaFoldDB" id="A0A8G1XF91"/>
<dbReference type="InterPro" id="IPR058548">
    <property type="entry name" value="MlaB-like_STAS"/>
</dbReference>